<keyword evidence="3" id="KW-1185">Reference proteome</keyword>
<feature type="binding site" evidence="1">
    <location>
        <begin position="109"/>
        <end position="112"/>
    </location>
    <ligand>
        <name>substrate</name>
    </ligand>
</feature>
<evidence type="ECO:0000313" key="3">
    <source>
        <dbReference type="Proteomes" id="UP001233271"/>
    </source>
</evidence>
<keyword evidence="1" id="KW-0460">Magnesium</keyword>
<dbReference type="CDD" id="cd16841">
    <property type="entry name" value="RraA_family"/>
    <property type="match status" value="1"/>
</dbReference>
<comment type="cofactor">
    <cofactor evidence="1">
        <name>Mg(2+)</name>
        <dbReference type="ChEBI" id="CHEBI:18420"/>
    </cofactor>
</comment>
<dbReference type="Pfam" id="PF03737">
    <property type="entry name" value="RraA-like"/>
    <property type="match status" value="1"/>
</dbReference>
<dbReference type="PANTHER" id="PTHR33254">
    <property type="entry name" value="4-HYDROXY-4-METHYL-2-OXOGLUTARATE ALDOLASE 3-RELATED"/>
    <property type="match status" value="1"/>
</dbReference>
<keyword evidence="1" id="KW-0479">Metal-binding</keyword>
<dbReference type="Gene3D" id="3.50.30.40">
    <property type="entry name" value="Ribonuclease E inhibitor RraA/RraA-like"/>
    <property type="match status" value="1"/>
</dbReference>
<evidence type="ECO:0000313" key="2">
    <source>
        <dbReference type="EMBL" id="BEI93198.1"/>
    </source>
</evidence>
<dbReference type="RefSeq" id="XP_060458463.1">
    <property type="nucleotide sequence ID" value="XM_060602028.1"/>
</dbReference>
<dbReference type="GO" id="GO:0008948">
    <property type="term" value="F:oxaloacetate decarboxylase activity"/>
    <property type="evidence" value="ECO:0007669"/>
    <property type="project" value="TreeGrafter"/>
</dbReference>
<dbReference type="PANTHER" id="PTHR33254:SF4">
    <property type="entry name" value="4-HYDROXY-4-METHYL-2-OXOGLUTARATE ALDOLASE 3-RELATED"/>
    <property type="match status" value="1"/>
</dbReference>
<evidence type="ECO:0008006" key="4">
    <source>
        <dbReference type="Google" id="ProtNLM"/>
    </source>
</evidence>
<protein>
    <recommendedName>
        <fullName evidence="4">RraA-like protein</fullName>
    </recommendedName>
</protein>
<dbReference type="Proteomes" id="UP001233271">
    <property type="component" value="Chromosome 5"/>
</dbReference>
<dbReference type="AlphaFoldDB" id="A0AA48QXB6"/>
<organism evidence="2 3">
    <name type="scientific">Cutaneotrichosporon cavernicola</name>
    <dbReference type="NCBI Taxonomy" id="279322"/>
    <lineage>
        <taxon>Eukaryota</taxon>
        <taxon>Fungi</taxon>
        <taxon>Dikarya</taxon>
        <taxon>Basidiomycota</taxon>
        <taxon>Agaricomycotina</taxon>
        <taxon>Tremellomycetes</taxon>
        <taxon>Trichosporonales</taxon>
        <taxon>Trichosporonaceae</taxon>
        <taxon>Cutaneotrichosporon</taxon>
    </lineage>
</organism>
<dbReference type="GO" id="GO:0046872">
    <property type="term" value="F:metal ion binding"/>
    <property type="evidence" value="ECO:0007669"/>
    <property type="project" value="UniProtKB-KW"/>
</dbReference>
<evidence type="ECO:0000256" key="1">
    <source>
        <dbReference type="PIRSR" id="PIRSR605493-1"/>
    </source>
</evidence>
<dbReference type="GeneID" id="85497068"/>
<dbReference type="SUPFAM" id="SSF89562">
    <property type="entry name" value="RraA-like"/>
    <property type="match status" value="1"/>
</dbReference>
<dbReference type="InterPro" id="IPR005493">
    <property type="entry name" value="RraA/RraA-like"/>
</dbReference>
<dbReference type="InterPro" id="IPR036704">
    <property type="entry name" value="RraA/RraA-like_sf"/>
</dbReference>
<dbReference type="EMBL" id="AP028216">
    <property type="protein sequence ID" value="BEI93198.1"/>
    <property type="molecule type" value="Genomic_DNA"/>
</dbReference>
<feature type="binding site" evidence="1">
    <location>
        <position position="131"/>
    </location>
    <ligand>
        <name>substrate</name>
    </ligand>
</feature>
<gene>
    <name evidence="2" type="ORF">CcaverHIS019_0508260</name>
</gene>
<proteinExistence type="predicted"/>
<sequence length="244" mass="25739">MASRLDHHKRQLTMPGIALAKRLVNLSTCEISDALIKMGVSHGGLIPDIKMYSPLYEAGETRIAGPAFTMVPSAHPDKSKPATHFVDACPSGHVIVMQTPLGTRSGCWGGLMSTAAKTKGVAGAVLDGGCRDLNEHRAVSFPVFARHHSTLGPGTFTRVRAINVPLTINVAPPNSEPPFPAATVHPGDIVVADLDGVVVVRPEQAEEVLARAAPAHEADEKVRADLLLGKGVAESMLKHRGKAP</sequence>
<name>A0AA48QXB6_9TREE</name>
<reference evidence="2" key="1">
    <citation type="journal article" date="2023" name="BMC Genomics">
        <title>Chromosome-level genome assemblies of Cutaneotrichosporon spp. (Trichosporonales, Basidiomycota) reveal imbalanced evolution between nucleotide sequences and chromosome synteny.</title>
        <authorList>
            <person name="Kobayashi Y."/>
            <person name="Kayamori A."/>
            <person name="Aoki K."/>
            <person name="Shiwa Y."/>
            <person name="Matsutani M."/>
            <person name="Fujita N."/>
            <person name="Sugita T."/>
            <person name="Iwasaki W."/>
            <person name="Tanaka N."/>
            <person name="Takashima M."/>
        </authorList>
    </citation>
    <scope>NUCLEOTIDE SEQUENCE</scope>
    <source>
        <strain evidence="2">HIS019</strain>
    </source>
</reference>
<feature type="binding site" evidence="1">
    <location>
        <position position="132"/>
    </location>
    <ligand>
        <name>Mg(2+)</name>
        <dbReference type="ChEBI" id="CHEBI:18420"/>
    </ligand>
</feature>
<accession>A0AA48QXB6</accession>
<dbReference type="GO" id="GO:0047443">
    <property type="term" value="F:4-hydroxy-4-methyl-2-oxoglutarate aldolase activity"/>
    <property type="evidence" value="ECO:0007669"/>
    <property type="project" value="TreeGrafter"/>
</dbReference>
<dbReference type="KEGG" id="ccac:CcaHIS019_0508260"/>